<evidence type="ECO:0000313" key="1">
    <source>
        <dbReference type="EMBL" id="ESA08807.1"/>
    </source>
</evidence>
<gene>
    <name evidence="1" type="ORF">GLOINDRAFT_31278</name>
</gene>
<proteinExistence type="predicted"/>
<reference evidence="1" key="1">
    <citation type="submission" date="2013-07" db="EMBL/GenBank/DDBJ databases">
        <title>The genome of an arbuscular mycorrhizal fungus provides insights into the evolution of the oldest plant symbiosis.</title>
        <authorList>
            <consortium name="DOE Joint Genome Institute"/>
            <person name="Tisserant E."/>
            <person name="Malbreil M."/>
            <person name="Kuo A."/>
            <person name="Kohler A."/>
            <person name="Symeonidi A."/>
            <person name="Balestrini R."/>
            <person name="Charron P."/>
            <person name="Duensing N."/>
            <person name="Frei-dit-Frey N."/>
            <person name="Gianinazzi-Pearson V."/>
            <person name="Gilbert B."/>
            <person name="Handa Y."/>
            <person name="Hijri M."/>
            <person name="Kaul R."/>
            <person name="Kawaguchi M."/>
            <person name="Krajinski F."/>
            <person name="Lammers P."/>
            <person name="Lapierre D."/>
            <person name="Masclaux F.G."/>
            <person name="Murat C."/>
            <person name="Morin E."/>
            <person name="Ndikumana S."/>
            <person name="Pagni M."/>
            <person name="Petitpierre D."/>
            <person name="Requena N."/>
            <person name="Rosikiewicz P."/>
            <person name="Riley R."/>
            <person name="Saito K."/>
            <person name="San Clemente H."/>
            <person name="Shapiro H."/>
            <person name="van Tuinen D."/>
            <person name="Becard G."/>
            <person name="Bonfante P."/>
            <person name="Paszkowski U."/>
            <person name="Shachar-Hill Y."/>
            <person name="Young J.P."/>
            <person name="Sanders I.R."/>
            <person name="Henrissat B."/>
            <person name="Rensing S.A."/>
            <person name="Grigoriev I.V."/>
            <person name="Corradi N."/>
            <person name="Roux C."/>
            <person name="Martin F."/>
        </authorList>
    </citation>
    <scope>NUCLEOTIDE SEQUENCE</scope>
    <source>
        <strain evidence="1">DAOM 197198</strain>
    </source>
</reference>
<organism evidence="1">
    <name type="scientific">Rhizophagus irregularis (strain DAOM 181602 / DAOM 197198 / MUCL 43194)</name>
    <name type="common">Arbuscular mycorrhizal fungus</name>
    <name type="synonym">Glomus intraradices</name>
    <dbReference type="NCBI Taxonomy" id="747089"/>
    <lineage>
        <taxon>Eukaryota</taxon>
        <taxon>Fungi</taxon>
        <taxon>Fungi incertae sedis</taxon>
        <taxon>Mucoromycota</taxon>
        <taxon>Glomeromycotina</taxon>
        <taxon>Glomeromycetes</taxon>
        <taxon>Glomerales</taxon>
        <taxon>Glomeraceae</taxon>
        <taxon>Rhizophagus</taxon>
    </lineage>
</organism>
<accession>U9TMX4</accession>
<name>U9TMX4_RHIID</name>
<dbReference type="EMBL" id="KI288798">
    <property type="protein sequence ID" value="ESA08807.1"/>
    <property type="molecule type" value="Genomic_DNA"/>
</dbReference>
<protein>
    <submittedName>
        <fullName evidence="1">Uncharacterized protein</fullName>
    </submittedName>
</protein>
<dbReference type="HOGENOM" id="CLU_3088427_0_0_1"/>
<sequence>MYRIILRVYGEIYDFVIKSVEKTSLNLLNLLKKIIKPINPIEKIIKLLEKHH</sequence>
<dbReference type="AlphaFoldDB" id="U9TMX4"/>